<gene>
    <name evidence="3" type="primary">zapE</name>
    <name evidence="5" type="ORF">LY16_01414</name>
    <name evidence="4" type="ORF">XDD1_3511</name>
</gene>
<evidence type="ECO:0000313" key="7">
    <source>
        <dbReference type="Proteomes" id="UP000324170"/>
    </source>
</evidence>
<dbReference type="PANTHER" id="PTHR12169:SF6">
    <property type="entry name" value="AFG1-LIKE ATPASE"/>
    <property type="match status" value="1"/>
</dbReference>
<dbReference type="EMBL" id="FO704550">
    <property type="protein sequence ID" value="CDG19201.1"/>
    <property type="molecule type" value="Genomic_DNA"/>
</dbReference>
<dbReference type="FunFam" id="3.40.50.300:FF:001019">
    <property type="entry name" value="Cell division protein ZapE"/>
    <property type="match status" value="1"/>
</dbReference>
<comment type="subcellular location">
    <subcellularLocation>
        <location evidence="3">Cytoplasm</location>
    </subcellularLocation>
</comment>
<dbReference type="HOGENOM" id="CLU_008681_0_4_6"/>
<dbReference type="GO" id="GO:0032153">
    <property type="term" value="C:cell division site"/>
    <property type="evidence" value="ECO:0007669"/>
    <property type="project" value="TreeGrafter"/>
</dbReference>
<comment type="similarity">
    <text evidence="3">Belongs to the AFG1 ATPase family. ZapE subfamily.</text>
</comment>
<evidence type="ECO:0000313" key="5">
    <source>
        <dbReference type="EMBL" id="TYP09155.1"/>
    </source>
</evidence>
<dbReference type="RefSeq" id="WP_045972786.1">
    <property type="nucleotide sequence ID" value="NZ_CAWMED010000001.1"/>
</dbReference>
<dbReference type="GO" id="GO:0005524">
    <property type="term" value="F:ATP binding"/>
    <property type="evidence" value="ECO:0007669"/>
    <property type="project" value="UniProtKB-UniRule"/>
</dbReference>
<dbReference type="GO" id="GO:0016887">
    <property type="term" value="F:ATP hydrolysis activity"/>
    <property type="evidence" value="ECO:0007669"/>
    <property type="project" value="UniProtKB-UniRule"/>
</dbReference>
<dbReference type="SUPFAM" id="SSF52540">
    <property type="entry name" value="P-loop containing nucleoside triphosphate hydrolases"/>
    <property type="match status" value="1"/>
</dbReference>
<comment type="function">
    <text evidence="3">Reduces the stability of FtsZ polymers in the presence of ATP.</text>
</comment>
<organism evidence="4 6">
    <name type="scientific">Xenorhabdus doucetiae</name>
    <dbReference type="NCBI Taxonomy" id="351671"/>
    <lineage>
        <taxon>Bacteria</taxon>
        <taxon>Pseudomonadati</taxon>
        <taxon>Pseudomonadota</taxon>
        <taxon>Gammaproteobacteria</taxon>
        <taxon>Enterobacterales</taxon>
        <taxon>Morganellaceae</taxon>
        <taxon>Xenorhabdus</taxon>
    </lineage>
</organism>
<evidence type="ECO:0000313" key="6">
    <source>
        <dbReference type="Proteomes" id="UP000032721"/>
    </source>
</evidence>
<dbReference type="InterPro" id="IPR027417">
    <property type="entry name" value="P-loop_NTPase"/>
</dbReference>
<sequence length="375" mass="43225">MTPITPSSLYQLALSDGQYQPDEVQRNTVERLDIIHRELIHARPCPTPQVSGLKGILGKLFGRQALEQCRPVQGLYMWGGVGRGKTWLMDMFYQSLPTERKLRLHFHRFMLRVHEELTTLQGQENPLESIAEGFKAQTDILCFDEFFVSDITDAMILGTLLEALFARGIALVATSNIPPDELYRNGLQRARFLPAIEQIKQYCDVMNVDAGIDYRLRTLTQAYLYLTPLSEKNRQAMRSMFQRLAGREGEPNPVLEINHRDMPAIRCVDGVLAIHFKTLCEDPRSQLDYIALSKLYHSVFLHDMPVMTGLNENAARRFIALVDEFYERQVKLIINADAPMEQIYQGELLTFEYQRCLSRLQEMQSEEYLKLPHLP</sequence>
<dbReference type="KEGG" id="xdo:XDD1_3511"/>
<dbReference type="GO" id="GO:0051301">
    <property type="term" value="P:cell division"/>
    <property type="evidence" value="ECO:0007669"/>
    <property type="project" value="UniProtKB-UniRule"/>
</dbReference>
<keyword evidence="3" id="KW-0378">Hydrolase</keyword>
<dbReference type="HAMAP" id="MF_01919">
    <property type="entry name" value="ZapE"/>
    <property type="match status" value="1"/>
</dbReference>
<dbReference type="Proteomes" id="UP000324170">
    <property type="component" value="Unassembled WGS sequence"/>
</dbReference>
<keyword evidence="2 3" id="KW-0067">ATP-binding</keyword>
<feature type="binding site" evidence="3">
    <location>
        <begin position="79"/>
        <end position="86"/>
    </location>
    <ligand>
        <name>ATP</name>
        <dbReference type="ChEBI" id="CHEBI:30616"/>
    </ligand>
</feature>
<reference evidence="4 6" key="1">
    <citation type="submission" date="2013-07" db="EMBL/GenBank/DDBJ databases">
        <authorList>
            <person name="Genoscope - CEA"/>
        </authorList>
    </citation>
    <scope>NUCLEOTIDE SEQUENCE [LARGE SCALE GENOMIC DNA]</scope>
    <source>
        <strain evidence="4">FRM16</strain>
        <strain evidence="6">FRM16 / DSM 17909</strain>
    </source>
</reference>
<evidence type="ECO:0000256" key="1">
    <source>
        <dbReference type="ARBA" id="ARBA00022741"/>
    </source>
</evidence>
<dbReference type="GO" id="GO:0005737">
    <property type="term" value="C:cytoplasm"/>
    <property type="evidence" value="ECO:0007669"/>
    <property type="project" value="UniProtKB-SubCell"/>
</dbReference>
<reference evidence="5 7" key="2">
    <citation type="submission" date="2019-07" db="EMBL/GenBank/DDBJ databases">
        <title>Genomic Encyclopedia of Type Strains, Phase I: the one thousand microbial genomes (KMG-I) project.</title>
        <authorList>
            <person name="Kyrpides N."/>
        </authorList>
    </citation>
    <scope>NUCLEOTIDE SEQUENCE [LARGE SCALE GENOMIC DNA]</scope>
    <source>
        <strain evidence="5 7">DSM 17909</strain>
    </source>
</reference>
<evidence type="ECO:0000313" key="4">
    <source>
        <dbReference type="EMBL" id="CDG19201.1"/>
    </source>
</evidence>
<dbReference type="InterPro" id="IPR005654">
    <property type="entry name" value="ATPase_AFG1-like"/>
</dbReference>
<dbReference type="Gene3D" id="3.40.50.300">
    <property type="entry name" value="P-loop containing nucleotide triphosphate hydrolases"/>
    <property type="match status" value="1"/>
</dbReference>
<dbReference type="EMBL" id="VNHN01000018">
    <property type="protein sequence ID" value="TYP09155.1"/>
    <property type="molecule type" value="Genomic_DNA"/>
</dbReference>
<dbReference type="InterPro" id="IPR030870">
    <property type="entry name" value="ZapE"/>
</dbReference>
<protein>
    <recommendedName>
        <fullName evidence="3">Cell division protein ZapE</fullName>
    </recommendedName>
    <alternativeName>
        <fullName evidence="3">Z ring-associated protein ZapE</fullName>
    </alternativeName>
</protein>
<dbReference type="Pfam" id="PF03969">
    <property type="entry name" value="AFG1_ATPase"/>
    <property type="match status" value="1"/>
</dbReference>
<dbReference type="OrthoDB" id="9774491at2"/>
<dbReference type="PANTHER" id="PTHR12169">
    <property type="entry name" value="ATPASE N2B"/>
    <property type="match status" value="1"/>
</dbReference>
<accession>A0A068QX30</accession>
<dbReference type="NCBIfam" id="NF040713">
    <property type="entry name" value="ZapE"/>
    <property type="match status" value="1"/>
</dbReference>
<comment type="subunit">
    <text evidence="3">Interacts with FtsZ.</text>
</comment>
<keyword evidence="7" id="KW-1185">Reference proteome</keyword>
<keyword evidence="1 3" id="KW-0547">Nucleotide-binding</keyword>
<keyword evidence="3 5" id="KW-0132">Cell division</keyword>
<evidence type="ECO:0000256" key="3">
    <source>
        <dbReference type="HAMAP-Rule" id="MF_01919"/>
    </source>
</evidence>
<dbReference type="STRING" id="351671.XDD1_3511"/>
<keyword evidence="3" id="KW-0963">Cytoplasm</keyword>
<keyword evidence="3" id="KW-0131">Cell cycle</keyword>
<dbReference type="Proteomes" id="UP000032721">
    <property type="component" value="Chromosome"/>
</dbReference>
<dbReference type="AlphaFoldDB" id="A0A068QX30"/>
<proteinExistence type="inferred from homology"/>
<evidence type="ECO:0000256" key="2">
    <source>
        <dbReference type="ARBA" id="ARBA00022840"/>
    </source>
</evidence>
<name>A0A068QX30_9GAMM</name>